<dbReference type="InterPro" id="IPR027417">
    <property type="entry name" value="P-loop_NTPase"/>
</dbReference>
<dbReference type="STRING" id="1497955.HMPREF1872_01147"/>
<accession>A0A133Y7E9</accession>
<name>A0A133Y7E9_9FIRM</name>
<organism evidence="12 13">
    <name type="scientific">Amygdalobacter nucleatus</name>
    <dbReference type="NCBI Taxonomy" id="3029274"/>
    <lineage>
        <taxon>Bacteria</taxon>
        <taxon>Bacillati</taxon>
        <taxon>Bacillota</taxon>
        <taxon>Clostridia</taxon>
        <taxon>Eubacteriales</taxon>
        <taxon>Oscillospiraceae</taxon>
        <taxon>Amygdalobacter</taxon>
    </lineage>
</organism>
<keyword evidence="7 9" id="KW-0234">DNA repair</keyword>
<dbReference type="PIRSF" id="PIRSF003128">
    <property type="entry name" value="RecN"/>
    <property type="match status" value="1"/>
</dbReference>
<proteinExistence type="inferred from homology"/>
<dbReference type="PATRIC" id="fig|1497955.3.peg.1118"/>
<dbReference type="Gene3D" id="3.40.50.300">
    <property type="entry name" value="P-loop containing nucleotide triphosphate hydrolases"/>
    <property type="match status" value="2"/>
</dbReference>
<dbReference type="PANTHER" id="PTHR11059:SF0">
    <property type="entry name" value="DNA REPAIR PROTEIN RECN"/>
    <property type="match status" value="1"/>
</dbReference>
<dbReference type="GO" id="GO:0009432">
    <property type="term" value="P:SOS response"/>
    <property type="evidence" value="ECO:0007669"/>
    <property type="project" value="TreeGrafter"/>
</dbReference>
<evidence type="ECO:0000256" key="2">
    <source>
        <dbReference type="ARBA" id="ARBA00009441"/>
    </source>
</evidence>
<evidence type="ECO:0000256" key="9">
    <source>
        <dbReference type="PIRNR" id="PIRNR003128"/>
    </source>
</evidence>
<dbReference type="EMBL" id="LSCV01000042">
    <property type="protein sequence ID" value="KXB39121.1"/>
    <property type="molecule type" value="Genomic_DNA"/>
</dbReference>
<dbReference type="GO" id="GO:0043590">
    <property type="term" value="C:bacterial nucleoid"/>
    <property type="evidence" value="ECO:0007669"/>
    <property type="project" value="TreeGrafter"/>
</dbReference>
<evidence type="ECO:0000313" key="12">
    <source>
        <dbReference type="EMBL" id="KXB39121.1"/>
    </source>
</evidence>
<dbReference type="OrthoDB" id="9806954at2"/>
<sequence>MLEHLEVENLALIKNCALDFYPGLTCITGETGAGKSLLLTAIRAITGAKLDANLLCADGDLKVAAEFTDVKQCLPSDLASKVLASEAEFGEDSLIITRKLTHTNRNRIYINNELSSLTLLRQCGTYLADIHSQNEQQELIKPERHLEFLDQYAGQPALDLLNELAELFKQDQVCKQSLQHLIADPNKREAAKTKLTDMLSEIQQAKLKTADELDLLLQKRQKYEHLQKLLENLQTASAILDGTAGDSNASLSQSLQACYNALQKAEQISPKLETLTSACSNVQAMLNDLETDIQAYLHTFQYQPEQVKQLDERLNLLNNLISKYAPKTMSLQEVMQYESKLTEKLQLLDDTEATLKDLLAEHSNLQSKMTQLADKLHAIRLEAGQALAKDMEEVAHNLALPNLQFVVSLEKAQTQPITVKGYDKAEFLLSANLGQTPKPLAKVASGGESSRIFLALKVILAQAYKVPLLLFDEIDQGISGLACQQVAQALKQLSLQHQVICISHQPAIVAQAEHVYTVTKTSNLALQTTESEVSELNESEILSELSRLLVAQSDSTVGLEAAKELRKAASDYSLRL</sequence>
<dbReference type="PANTHER" id="PTHR11059">
    <property type="entry name" value="DNA REPAIR PROTEIN RECN"/>
    <property type="match status" value="1"/>
</dbReference>
<keyword evidence="6" id="KW-0067">ATP-binding</keyword>
<evidence type="ECO:0000259" key="11">
    <source>
        <dbReference type="Pfam" id="PF02463"/>
    </source>
</evidence>
<evidence type="ECO:0000256" key="4">
    <source>
        <dbReference type="ARBA" id="ARBA00022741"/>
    </source>
</evidence>
<evidence type="ECO:0000256" key="7">
    <source>
        <dbReference type="ARBA" id="ARBA00023204"/>
    </source>
</evidence>
<dbReference type="InterPro" id="IPR003395">
    <property type="entry name" value="RecF/RecN/SMC_N"/>
</dbReference>
<keyword evidence="4" id="KW-0547">Nucleotide-binding</keyword>
<dbReference type="GO" id="GO:0005524">
    <property type="term" value="F:ATP binding"/>
    <property type="evidence" value="ECO:0007669"/>
    <property type="project" value="UniProtKB-KW"/>
</dbReference>
<feature type="coiled-coil region" evidence="10">
    <location>
        <begin position="188"/>
        <end position="236"/>
    </location>
</feature>
<dbReference type="GO" id="GO:0006310">
    <property type="term" value="P:DNA recombination"/>
    <property type="evidence" value="ECO:0007669"/>
    <property type="project" value="InterPro"/>
</dbReference>
<comment type="similarity">
    <text evidence="2 9">Belongs to the RecN family.</text>
</comment>
<evidence type="ECO:0000256" key="5">
    <source>
        <dbReference type="ARBA" id="ARBA00022763"/>
    </source>
</evidence>
<evidence type="ECO:0000313" key="13">
    <source>
        <dbReference type="Proteomes" id="UP000070080"/>
    </source>
</evidence>
<reference evidence="13" key="1">
    <citation type="submission" date="2016-01" db="EMBL/GenBank/DDBJ databases">
        <authorList>
            <person name="Mitreva M."/>
            <person name="Pepin K.H."/>
            <person name="Mihindukulasuriya K.A."/>
            <person name="Fulton R."/>
            <person name="Fronick C."/>
            <person name="O'Laughlin M."/>
            <person name="Miner T."/>
            <person name="Herter B."/>
            <person name="Rosa B.A."/>
            <person name="Cordes M."/>
            <person name="Tomlinson C."/>
            <person name="Wollam A."/>
            <person name="Palsikar V.B."/>
            <person name="Mardis E.R."/>
            <person name="Wilson R.K."/>
        </authorList>
    </citation>
    <scope>NUCLEOTIDE SEQUENCE [LARGE SCALE GENOMIC DNA]</scope>
    <source>
        <strain evidence="13">KA00274</strain>
    </source>
</reference>
<comment type="function">
    <text evidence="1 9">May be involved in recombinational repair of damaged DNA.</text>
</comment>
<evidence type="ECO:0000256" key="10">
    <source>
        <dbReference type="SAM" id="Coils"/>
    </source>
</evidence>
<dbReference type="GO" id="GO:0006281">
    <property type="term" value="P:DNA repair"/>
    <property type="evidence" value="ECO:0007669"/>
    <property type="project" value="UniProtKB-KW"/>
</dbReference>
<evidence type="ECO:0000256" key="1">
    <source>
        <dbReference type="ARBA" id="ARBA00003618"/>
    </source>
</evidence>
<feature type="domain" description="RecF/RecN/SMC N-terminal" evidence="11">
    <location>
        <begin position="1"/>
        <end position="523"/>
    </location>
</feature>
<dbReference type="InterPro" id="IPR004604">
    <property type="entry name" value="DNA_recomb/repair_RecN"/>
</dbReference>
<evidence type="ECO:0000256" key="3">
    <source>
        <dbReference type="ARBA" id="ARBA00021315"/>
    </source>
</evidence>
<dbReference type="SUPFAM" id="SSF52540">
    <property type="entry name" value="P-loop containing nucleoside triphosphate hydrolases"/>
    <property type="match status" value="1"/>
</dbReference>
<dbReference type="AlphaFoldDB" id="A0A133Y7E9"/>
<keyword evidence="10" id="KW-0175">Coiled coil</keyword>
<feature type="coiled-coil region" evidence="10">
    <location>
        <begin position="341"/>
        <end position="375"/>
    </location>
</feature>
<comment type="caution">
    <text evidence="12">The sequence shown here is derived from an EMBL/GenBank/DDBJ whole genome shotgun (WGS) entry which is preliminary data.</text>
</comment>
<evidence type="ECO:0000256" key="8">
    <source>
        <dbReference type="ARBA" id="ARBA00033408"/>
    </source>
</evidence>
<dbReference type="Pfam" id="PF02463">
    <property type="entry name" value="SMC_N"/>
    <property type="match status" value="1"/>
</dbReference>
<protein>
    <recommendedName>
        <fullName evidence="3 9">DNA repair protein RecN</fullName>
    </recommendedName>
    <alternativeName>
        <fullName evidence="8 9">Recombination protein N</fullName>
    </alternativeName>
</protein>
<gene>
    <name evidence="12" type="ORF">HMPREF1872_01147</name>
</gene>
<dbReference type="RefSeq" id="WP_066714659.1">
    <property type="nucleotide sequence ID" value="NZ_JARFNM010000001.1"/>
</dbReference>
<evidence type="ECO:0000256" key="6">
    <source>
        <dbReference type="ARBA" id="ARBA00022840"/>
    </source>
</evidence>
<dbReference type="Proteomes" id="UP000070080">
    <property type="component" value="Unassembled WGS sequence"/>
</dbReference>
<keyword evidence="5 9" id="KW-0227">DNA damage</keyword>
<keyword evidence="13" id="KW-1185">Reference proteome</keyword>